<evidence type="ECO:0000313" key="3">
    <source>
        <dbReference type="EMBL" id="MBM7619013.1"/>
    </source>
</evidence>
<keyword evidence="2" id="KW-1133">Transmembrane helix</keyword>
<proteinExistence type="predicted"/>
<name>A0ABS2NWW2_9BACI</name>
<comment type="caution">
    <text evidence="3">The sequence shown here is derived from an EMBL/GenBank/DDBJ whole genome shotgun (WGS) entry which is preliminary data.</text>
</comment>
<organism evidence="3 4">
    <name type="scientific">Sutcliffiella tianshenii</name>
    <dbReference type="NCBI Taxonomy" id="1463404"/>
    <lineage>
        <taxon>Bacteria</taxon>
        <taxon>Bacillati</taxon>
        <taxon>Bacillota</taxon>
        <taxon>Bacilli</taxon>
        <taxon>Bacillales</taxon>
        <taxon>Bacillaceae</taxon>
        <taxon>Sutcliffiella</taxon>
    </lineage>
</organism>
<evidence type="ECO:0000256" key="1">
    <source>
        <dbReference type="SAM" id="Coils"/>
    </source>
</evidence>
<keyword evidence="4" id="KW-1185">Reference proteome</keyword>
<sequence>MVINFALGLLAIFLVIILYIKFSAVQRLEQDYRKLLKEAEETIGSYVYELKEENEAFLSKFKERQTVVKEQEGSTGEISFDKKEPEITQDDINSLLSESIDAASMDNNKKAIAFEELSTYDQVAILLEEGYTMEEIAKKLNKGKTEIELLWKIRQ</sequence>
<dbReference type="EMBL" id="JAFBED010000002">
    <property type="protein sequence ID" value="MBM7619013.1"/>
    <property type="molecule type" value="Genomic_DNA"/>
</dbReference>
<keyword evidence="3" id="KW-0255">Endonuclease</keyword>
<accession>A0ABS2NWW2</accession>
<keyword evidence="1" id="KW-0175">Coiled coil</keyword>
<dbReference type="Proteomes" id="UP000737402">
    <property type="component" value="Unassembled WGS sequence"/>
</dbReference>
<reference evidence="3 4" key="1">
    <citation type="submission" date="2021-01" db="EMBL/GenBank/DDBJ databases">
        <title>Genomic Encyclopedia of Type Strains, Phase IV (KMG-IV): sequencing the most valuable type-strain genomes for metagenomic binning, comparative biology and taxonomic classification.</title>
        <authorList>
            <person name="Goeker M."/>
        </authorList>
    </citation>
    <scope>NUCLEOTIDE SEQUENCE [LARGE SCALE GENOMIC DNA]</scope>
    <source>
        <strain evidence="3 4">DSM 25879</strain>
    </source>
</reference>
<keyword evidence="2" id="KW-0812">Transmembrane</keyword>
<feature type="transmembrane region" description="Helical" evidence="2">
    <location>
        <begin position="6"/>
        <end position="24"/>
    </location>
</feature>
<protein>
    <submittedName>
        <fullName evidence="3">rRNA maturation endonuclease Nob1</fullName>
    </submittedName>
</protein>
<keyword evidence="3" id="KW-0540">Nuclease</keyword>
<keyword evidence="2" id="KW-0472">Membrane</keyword>
<feature type="coiled-coil region" evidence="1">
    <location>
        <begin position="25"/>
        <end position="56"/>
    </location>
</feature>
<gene>
    <name evidence="3" type="ORF">JOC95_000862</name>
</gene>
<evidence type="ECO:0000256" key="2">
    <source>
        <dbReference type="SAM" id="Phobius"/>
    </source>
</evidence>
<evidence type="ECO:0000313" key="4">
    <source>
        <dbReference type="Proteomes" id="UP000737402"/>
    </source>
</evidence>
<dbReference type="GO" id="GO:0004519">
    <property type="term" value="F:endonuclease activity"/>
    <property type="evidence" value="ECO:0007669"/>
    <property type="project" value="UniProtKB-KW"/>
</dbReference>
<keyword evidence="3" id="KW-0378">Hydrolase</keyword>